<gene>
    <name evidence="1" type="ORF">HYFRA_00005415</name>
</gene>
<evidence type="ECO:0000313" key="2">
    <source>
        <dbReference type="Proteomes" id="UP000696280"/>
    </source>
</evidence>
<comment type="caution">
    <text evidence="1">The sequence shown here is derived from an EMBL/GenBank/DDBJ whole genome shotgun (WGS) entry which is preliminary data.</text>
</comment>
<reference evidence="1" key="1">
    <citation type="submission" date="2021-07" db="EMBL/GenBank/DDBJ databases">
        <authorList>
            <person name="Durling M."/>
        </authorList>
    </citation>
    <scope>NUCLEOTIDE SEQUENCE</scope>
</reference>
<name>A0A9N9KT39_9HELO</name>
<dbReference type="Proteomes" id="UP000696280">
    <property type="component" value="Unassembled WGS sequence"/>
</dbReference>
<evidence type="ECO:0000313" key="1">
    <source>
        <dbReference type="EMBL" id="CAG8951615.1"/>
    </source>
</evidence>
<dbReference type="EMBL" id="CAJVRL010000044">
    <property type="protein sequence ID" value="CAG8951615.1"/>
    <property type="molecule type" value="Genomic_DNA"/>
</dbReference>
<protein>
    <submittedName>
        <fullName evidence="1">Uncharacterized protein</fullName>
    </submittedName>
</protein>
<keyword evidence="2" id="KW-1185">Reference proteome</keyword>
<proteinExistence type="predicted"/>
<sequence>MRPHSTLILSIVTSSTIIEANPSVMVGLKGMRVRGNNGKNTYCCRIHDTPDGGFDTERNVGFAWKDKKGRAWCYVKGNDALTPMGRSVAHRFPIVEQGEQ</sequence>
<dbReference type="AlphaFoldDB" id="A0A9N9KT39"/>
<organism evidence="1 2">
    <name type="scientific">Hymenoscyphus fraxineus</name>
    <dbReference type="NCBI Taxonomy" id="746836"/>
    <lineage>
        <taxon>Eukaryota</taxon>
        <taxon>Fungi</taxon>
        <taxon>Dikarya</taxon>
        <taxon>Ascomycota</taxon>
        <taxon>Pezizomycotina</taxon>
        <taxon>Leotiomycetes</taxon>
        <taxon>Helotiales</taxon>
        <taxon>Helotiaceae</taxon>
        <taxon>Hymenoscyphus</taxon>
    </lineage>
</organism>
<accession>A0A9N9KT39</accession>